<dbReference type="SUPFAM" id="SSF53474">
    <property type="entry name" value="alpha/beta-Hydrolases"/>
    <property type="match status" value="1"/>
</dbReference>
<dbReference type="PANTHER" id="PTHR46623">
    <property type="entry name" value="CARBOXYMETHYLENEBUTENOLIDASE-RELATED"/>
    <property type="match status" value="1"/>
</dbReference>
<dbReference type="EMBL" id="CP054698">
    <property type="protein sequence ID" value="QMS86560.1"/>
    <property type="molecule type" value="Genomic_DNA"/>
</dbReference>
<feature type="domain" description="Dienelactone hydrolase" evidence="1">
    <location>
        <begin position="20"/>
        <end position="251"/>
    </location>
</feature>
<sequence length="258" mass="28395">MTNTEIRTTQVKVPNGDLQIDAYLAEPAKEGTFPAVVVIQEIFGVNIHIREVAEKFAKEGYVAMSTTGYAYAPALYQRTAPGFEAKYTQEDIQRGRAYKEQTTAEEILSDIQAAIAYLRTLPNVQKDAIGSIGFCFGGHVVYLAATLPDIKVTASFYGGGITNSTPGGGEPTITHTSKIKAPIYAFFGTEDQGIPLEHTEQIEAELKKQQIPHKIFRYEGAGHGFFCNHRASYNPEAAADAWQQVLELFQKNLQLQTV</sequence>
<dbReference type="KEGG" id="ned:HUN01_02880"/>
<dbReference type="GO" id="GO:0016787">
    <property type="term" value="F:hydrolase activity"/>
    <property type="evidence" value="ECO:0007669"/>
    <property type="project" value="UniProtKB-KW"/>
</dbReference>
<proteinExistence type="predicted"/>
<accession>A0A7D7QJV5</accession>
<dbReference type="PANTHER" id="PTHR46623:SF6">
    <property type="entry name" value="ALPHA_BETA-HYDROLASES SUPERFAMILY PROTEIN"/>
    <property type="match status" value="1"/>
</dbReference>
<name>A0A7D7QJV5_9NOSO</name>
<dbReference type="RefSeq" id="WP_181929996.1">
    <property type="nucleotide sequence ID" value="NZ_CP054698.1"/>
</dbReference>
<gene>
    <name evidence="2" type="ORF">HUN01_02880</name>
</gene>
<dbReference type="AlphaFoldDB" id="A0A7D7QJV5"/>
<dbReference type="Proteomes" id="UP000514713">
    <property type="component" value="Chromosome"/>
</dbReference>
<dbReference type="InterPro" id="IPR051049">
    <property type="entry name" value="Dienelactone_hydrolase-like"/>
</dbReference>
<protein>
    <submittedName>
        <fullName evidence="2">Dienelactone hydrolase family protein</fullName>
    </submittedName>
</protein>
<keyword evidence="2" id="KW-0378">Hydrolase</keyword>
<evidence type="ECO:0000313" key="2">
    <source>
        <dbReference type="EMBL" id="QMS86560.1"/>
    </source>
</evidence>
<dbReference type="InterPro" id="IPR002925">
    <property type="entry name" value="Dienelactn_hydro"/>
</dbReference>
<evidence type="ECO:0000259" key="1">
    <source>
        <dbReference type="Pfam" id="PF01738"/>
    </source>
</evidence>
<dbReference type="InterPro" id="IPR029058">
    <property type="entry name" value="AB_hydrolase_fold"/>
</dbReference>
<dbReference type="Pfam" id="PF01738">
    <property type="entry name" value="DLH"/>
    <property type="match status" value="1"/>
</dbReference>
<dbReference type="Gene3D" id="3.40.50.1820">
    <property type="entry name" value="alpha/beta hydrolase"/>
    <property type="match status" value="1"/>
</dbReference>
<evidence type="ECO:0000313" key="3">
    <source>
        <dbReference type="Proteomes" id="UP000514713"/>
    </source>
</evidence>
<reference evidence="3" key="1">
    <citation type="submission" date="2020-06" db="EMBL/GenBank/DDBJ databases">
        <title>Nostoc edaphicum CCNP1411 genome.</title>
        <authorList>
            <person name="Fidor A."/>
            <person name="Grabski M."/>
            <person name="Gawor J."/>
            <person name="Gromadka R."/>
            <person name="Wegrzyn G."/>
            <person name="Mazur-Marzec H."/>
        </authorList>
    </citation>
    <scope>NUCLEOTIDE SEQUENCE [LARGE SCALE GENOMIC DNA]</scope>
    <source>
        <strain evidence="3">CCNP1411</strain>
    </source>
</reference>
<keyword evidence="3" id="KW-1185">Reference proteome</keyword>
<organism evidence="2 3">
    <name type="scientific">Nostoc edaphicum CCNP1411</name>
    <dbReference type="NCBI Taxonomy" id="1472755"/>
    <lineage>
        <taxon>Bacteria</taxon>
        <taxon>Bacillati</taxon>
        <taxon>Cyanobacteriota</taxon>
        <taxon>Cyanophyceae</taxon>
        <taxon>Nostocales</taxon>
        <taxon>Nostocaceae</taxon>
        <taxon>Nostoc</taxon>
    </lineage>
</organism>